<proteinExistence type="predicted"/>
<organism evidence="2 3">
    <name type="scientific">Porphyra umbilicalis</name>
    <name type="common">Purple laver</name>
    <name type="synonym">Red alga</name>
    <dbReference type="NCBI Taxonomy" id="2786"/>
    <lineage>
        <taxon>Eukaryota</taxon>
        <taxon>Rhodophyta</taxon>
        <taxon>Bangiophyceae</taxon>
        <taxon>Bangiales</taxon>
        <taxon>Bangiaceae</taxon>
        <taxon>Porphyra</taxon>
    </lineage>
</organism>
<dbReference type="EMBL" id="KV918786">
    <property type="protein sequence ID" value="OSX79788.1"/>
    <property type="molecule type" value="Genomic_DNA"/>
</dbReference>
<reference evidence="2 3" key="1">
    <citation type="submission" date="2017-03" db="EMBL/GenBank/DDBJ databases">
        <title>WGS assembly of Porphyra umbilicalis.</title>
        <authorList>
            <person name="Brawley S.H."/>
            <person name="Blouin N.A."/>
            <person name="Ficko-Blean E."/>
            <person name="Wheeler G.L."/>
            <person name="Lohr M."/>
            <person name="Goodson H.V."/>
            <person name="Jenkins J.W."/>
            <person name="Blaby-Haas C.E."/>
            <person name="Helliwell K.E."/>
            <person name="Chan C."/>
            <person name="Marriage T."/>
            <person name="Bhattacharya D."/>
            <person name="Klein A.S."/>
            <person name="Badis Y."/>
            <person name="Brodie J."/>
            <person name="Cao Y."/>
            <person name="Collen J."/>
            <person name="Dittami S.M."/>
            <person name="Gachon C.M."/>
            <person name="Green B.R."/>
            <person name="Karpowicz S."/>
            <person name="Kim J.W."/>
            <person name="Kudahl U."/>
            <person name="Lin S."/>
            <person name="Michel G."/>
            <person name="Mittag M."/>
            <person name="Olson B.J."/>
            <person name="Pangilinan J."/>
            <person name="Peng Y."/>
            <person name="Qiu H."/>
            <person name="Shu S."/>
            <person name="Singer J.T."/>
            <person name="Smith A.G."/>
            <person name="Sprecher B.N."/>
            <person name="Wagner V."/>
            <person name="Wang W."/>
            <person name="Wang Z.-Y."/>
            <person name="Yan J."/>
            <person name="Yarish C."/>
            <person name="Zoeuner-Riek S."/>
            <person name="Zhuang Y."/>
            <person name="Zou Y."/>
            <person name="Lindquist E.A."/>
            <person name="Grimwood J."/>
            <person name="Barry K."/>
            <person name="Rokhsar D.S."/>
            <person name="Schmutz J."/>
            <person name="Stiller J.W."/>
            <person name="Grossman A.R."/>
            <person name="Prochnik S.E."/>
        </authorList>
    </citation>
    <scope>NUCLEOTIDE SEQUENCE [LARGE SCALE GENOMIC DNA]</scope>
    <source>
        <strain evidence="2">4086291</strain>
    </source>
</reference>
<name>A0A1X6PG70_PORUM</name>
<protein>
    <submittedName>
        <fullName evidence="2">Uncharacterized protein</fullName>
    </submittedName>
</protein>
<accession>A0A1X6PG70</accession>
<sequence length="194" mass="21503">MWSAGGASSCAPSSARSSPRPNSPPSTPRSRRPSIAGCPPLGRSYWRARPPNSAAPTRGGSGACAWRRRGWWRRSLTSASWRSSSPSRCSRCCCPARPTMRWRLPSRSPRRRAPCCSRWRPGPWGGSSRACGRCCMTGASASASRIWWMGCSRRGGGGLWATRRSCRRWMWCQTRKRSCTGRAWGGNPRPWTPT</sequence>
<evidence type="ECO:0000313" key="2">
    <source>
        <dbReference type="EMBL" id="OSX79788.1"/>
    </source>
</evidence>
<feature type="region of interest" description="Disordered" evidence="1">
    <location>
        <begin position="1"/>
        <end position="63"/>
    </location>
</feature>
<dbReference type="Proteomes" id="UP000218209">
    <property type="component" value="Unassembled WGS sequence"/>
</dbReference>
<dbReference type="AlphaFoldDB" id="A0A1X6PG70"/>
<evidence type="ECO:0000313" key="3">
    <source>
        <dbReference type="Proteomes" id="UP000218209"/>
    </source>
</evidence>
<evidence type="ECO:0000256" key="1">
    <source>
        <dbReference type="SAM" id="MobiDB-lite"/>
    </source>
</evidence>
<gene>
    <name evidence="2" type="ORF">BU14_0071s0042</name>
</gene>
<keyword evidence="3" id="KW-1185">Reference proteome</keyword>
<feature type="compositionally biased region" description="Low complexity" evidence="1">
    <location>
        <begin position="1"/>
        <end position="20"/>
    </location>
</feature>